<dbReference type="EC" id="3.1.1.13" evidence="7"/>
<keyword evidence="4" id="KW-0442">Lipid degradation</keyword>
<keyword evidence="5" id="KW-0443">Lipid metabolism</keyword>
<dbReference type="OMA" id="DAVEWCF"/>
<gene>
    <name evidence="12" type="ORF">LAFE_0A06414G</name>
</gene>
<dbReference type="GO" id="GO:0016125">
    <property type="term" value="P:sterol metabolic process"/>
    <property type="evidence" value="ECO:0007669"/>
    <property type="project" value="UniProtKB-ARBA"/>
</dbReference>
<accession>A0A1G4M732</accession>
<dbReference type="Pfam" id="PF04083">
    <property type="entry name" value="Abhydro_lipase"/>
    <property type="match status" value="1"/>
</dbReference>
<keyword evidence="13" id="KW-1185">Reference proteome</keyword>
<dbReference type="InterPro" id="IPR029058">
    <property type="entry name" value="AB_hydrolase_fold"/>
</dbReference>
<evidence type="ECO:0000256" key="4">
    <source>
        <dbReference type="ARBA" id="ARBA00022963"/>
    </source>
</evidence>
<evidence type="ECO:0000256" key="3">
    <source>
        <dbReference type="ARBA" id="ARBA00022801"/>
    </source>
</evidence>
<evidence type="ECO:0000256" key="2">
    <source>
        <dbReference type="ARBA" id="ARBA00008645"/>
    </source>
</evidence>
<dbReference type="FunFam" id="3.40.50.1820:FF:000108">
    <property type="entry name" value="Lipid particle protein"/>
    <property type="match status" value="1"/>
</dbReference>
<keyword evidence="10" id="KW-0812">Transmembrane</keyword>
<evidence type="ECO:0000256" key="1">
    <source>
        <dbReference type="ARBA" id="ARBA00004370"/>
    </source>
</evidence>
<dbReference type="GO" id="GO:0004771">
    <property type="term" value="F:sterol ester esterase activity"/>
    <property type="evidence" value="ECO:0007669"/>
    <property type="project" value="UniProtKB-EC"/>
</dbReference>
<evidence type="ECO:0000256" key="6">
    <source>
        <dbReference type="ARBA" id="ARBA00023136"/>
    </source>
</evidence>
<dbReference type="AlphaFoldDB" id="A0A1G4M732"/>
<evidence type="ECO:0000256" key="7">
    <source>
        <dbReference type="ARBA" id="ARBA00039150"/>
    </source>
</evidence>
<organism evidence="12 13">
    <name type="scientific">Lachancea fermentati</name>
    <name type="common">Zygosaccharomyces fermentati</name>
    <dbReference type="NCBI Taxonomy" id="4955"/>
    <lineage>
        <taxon>Eukaryota</taxon>
        <taxon>Fungi</taxon>
        <taxon>Dikarya</taxon>
        <taxon>Ascomycota</taxon>
        <taxon>Saccharomycotina</taxon>
        <taxon>Saccharomycetes</taxon>
        <taxon>Saccharomycetales</taxon>
        <taxon>Saccharomycetaceae</taxon>
        <taxon>Lachancea</taxon>
    </lineage>
</organism>
<protein>
    <recommendedName>
        <fullName evidence="7">sterol esterase</fullName>
        <ecNumber evidence="7">3.1.1.13</ecNumber>
    </recommendedName>
</protein>
<feature type="region of interest" description="Disordered" evidence="9">
    <location>
        <begin position="42"/>
        <end position="67"/>
    </location>
</feature>
<comment type="similarity">
    <text evidence="2">Belongs to the AB hydrolase superfamily.</text>
</comment>
<evidence type="ECO:0000313" key="13">
    <source>
        <dbReference type="Proteomes" id="UP000190831"/>
    </source>
</evidence>
<keyword evidence="10" id="KW-1133">Transmembrane helix</keyword>
<dbReference type="SUPFAM" id="SSF53474">
    <property type="entry name" value="alpha/beta-Hydrolases"/>
    <property type="match status" value="1"/>
</dbReference>
<comment type="catalytic activity">
    <reaction evidence="8">
        <text>a sterol ester + H2O = a sterol + a fatty acid + H(+)</text>
        <dbReference type="Rhea" id="RHEA:10100"/>
        <dbReference type="ChEBI" id="CHEBI:15377"/>
        <dbReference type="ChEBI" id="CHEBI:15378"/>
        <dbReference type="ChEBI" id="CHEBI:15889"/>
        <dbReference type="ChEBI" id="CHEBI:28868"/>
        <dbReference type="ChEBI" id="CHEBI:35915"/>
        <dbReference type="EC" id="3.1.1.13"/>
    </reaction>
</comment>
<dbReference type="PANTHER" id="PTHR11005">
    <property type="entry name" value="LYSOSOMAL ACID LIPASE-RELATED"/>
    <property type="match status" value="1"/>
</dbReference>
<dbReference type="EMBL" id="LT598487">
    <property type="protein sequence ID" value="SCV99584.1"/>
    <property type="molecule type" value="Genomic_DNA"/>
</dbReference>
<evidence type="ECO:0000256" key="8">
    <source>
        <dbReference type="ARBA" id="ARBA00051395"/>
    </source>
</evidence>
<comment type="subcellular location">
    <subcellularLocation>
        <location evidence="1">Membrane</location>
    </subcellularLocation>
</comment>
<feature type="transmembrane region" description="Helical" evidence="10">
    <location>
        <begin position="6"/>
        <end position="33"/>
    </location>
</feature>
<dbReference type="InterPro" id="IPR006693">
    <property type="entry name" value="AB_hydrolase_lipase"/>
</dbReference>
<sequence>MALIWLYTSVSAVITTCFLTVLFILALFSNLLVSHFKGAKDKRDTRSSKTPIRPRKQSRVSSANSETPLSIEVDTLNNIEYDHIISSVDTRPATYQKEEPNISGSVNDIEMQENPFADVLNAEDLRLVPDLNYYYSQYGLQIEEYSVETEDGFFLDLWHLRLKNAETIAQDRHPMLLLHGLLQSSGSFASGGRKSLAYFLHQSGFDVWMGNNRCGFHPRWNGAHVRGQEKWNWDMNAMIEFDLKALVSSVLEKTHKPKITLIAHSQGTTQTFMGLVNGERIFKDGFNLNDKLENFVALAPAIYPGPLLEEKSFVKFMVNYINSPFVFGKKSFLPLMMTMRNLMVGSKLFSFLSYIMFNYLFDWNDTLWDRDLRDRHFLFSPVSISVKLMVWWLSSDSSVIGFNNGSGKIFPDALTFFPVEDESPKNGNEHCHVNKTRQNTRHFPRILMFIPKQDRLVDGERLINHFVNHEPHSLYKLWYIDEYSHLDVLWAHDVIERIGKPILANIRLPERPIP</sequence>
<dbReference type="GO" id="GO:0016020">
    <property type="term" value="C:membrane"/>
    <property type="evidence" value="ECO:0007669"/>
    <property type="project" value="UniProtKB-SubCell"/>
</dbReference>
<keyword evidence="3" id="KW-0378">Hydrolase</keyword>
<feature type="domain" description="Partial AB-hydrolase lipase" evidence="11">
    <location>
        <begin position="132"/>
        <end position="190"/>
    </location>
</feature>
<keyword evidence="6 10" id="KW-0472">Membrane</keyword>
<evidence type="ECO:0000256" key="9">
    <source>
        <dbReference type="SAM" id="MobiDB-lite"/>
    </source>
</evidence>
<proteinExistence type="inferred from homology"/>
<dbReference type="GO" id="GO:0016042">
    <property type="term" value="P:lipid catabolic process"/>
    <property type="evidence" value="ECO:0007669"/>
    <property type="project" value="UniProtKB-KW"/>
</dbReference>
<dbReference type="OrthoDB" id="6130531at2759"/>
<dbReference type="STRING" id="4955.A0A1G4M732"/>
<reference evidence="12 13" key="1">
    <citation type="submission" date="2016-03" db="EMBL/GenBank/DDBJ databases">
        <authorList>
            <person name="Devillers H."/>
        </authorList>
    </citation>
    <scope>NUCLEOTIDE SEQUENCE [LARGE SCALE GENOMIC DNA]</scope>
    <source>
        <strain evidence="12">CBS 6772</strain>
    </source>
</reference>
<dbReference type="Proteomes" id="UP000190831">
    <property type="component" value="Chromosome A"/>
</dbReference>
<evidence type="ECO:0000313" key="12">
    <source>
        <dbReference type="EMBL" id="SCV99584.1"/>
    </source>
</evidence>
<evidence type="ECO:0000259" key="11">
    <source>
        <dbReference type="Pfam" id="PF04083"/>
    </source>
</evidence>
<evidence type="ECO:0000256" key="10">
    <source>
        <dbReference type="SAM" id="Phobius"/>
    </source>
</evidence>
<name>A0A1G4M732_LACFM</name>
<dbReference type="Gene3D" id="3.40.50.1820">
    <property type="entry name" value="alpha/beta hydrolase"/>
    <property type="match status" value="1"/>
</dbReference>
<evidence type="ECO:0000256" key="5">
    <source>
        <dbReference type="ARBA" id="ARBA00023098"/>
    </source>
</evidence>